<dbReference type="OrthoDB" id="70767at2157"/>
<dbReference type="GeneID" id="10773350"/>
<feature type="transmembrane region" description="Helical" evidence="1">
    <location>
        <begin position="312"/>
        <end position="331"/>
    </location>
</feature>
<sequence length="377" mass="42887">MHICDIIENIKKINLFHPISIVVFGHLIIFVLALPYLGDIGTYSLLKILGVLFIFILGFSLPFIFPVQLNLNKKSSYILFLYISSFILSLTVIYGAYEVSHSLLLSIIYLAFIFVVVELYTKLYNKKLFVDAIFGIGVISFILVILIYGGIPLFDYNIRMSSCSEPLRLISTGALIYAGIENKIYFIISLIILTLFGYKGSILMLFVSYVIYKKASFKHLLIYGFVALILLSVVGEIVLLTSNQHWKIHAIEILCYRAHLDLTIFLKIINSNIHTYGQILFTPNGQNSIGDILYNYHHNLTTTMFGTSYLDFGYFGVLIAVVLGLFSKFIYEGDKKLYAIYASILLSYCEVGLNYGIWVIVALLLYINIRLTKYNKE</sequence>
<feature type="transmembrane region" description="Helical" evidence="1">
    <location>
        <begin position="15"/>
        <end position="37"/>
    </location>
</feature>
<feature type="transmembrane region" description="Helical" evidence="1">
    <location>
        <begin position="103"/>
        <end position="121"/>
    </location>
</feature>
<keyword evidence="1" id="KW-0472">Membrane</keyword>
<dbReference type="Pfam" id="PF01901">
    <property type="entry name" value="O_anti_polymase"/>
    <property type="match status" value="1"/>
</dbReference>
<proteinExistence type="predicted"/>
<evidence type="ECO:0000313" key="3">
    <source>
        <dbReference type="Proteomes" id="UP000009296"/>
    </source>
</evidence>
<feature type="transmembrane region" description="Helical" evidence="1">
    <location>
        <begin position="338"/>
        <end position="367"/>
    </location>
</feature>
<evidence type="ECO:0008006" key="4">
    <source>
        <dbReference type="Google" id="ProtNLM"/>
    </source>
</evidence>
<dbReference type="eggNOG" id="arCOG03207">
    <property type="taxonomic scope" value="Archaea"/>
</dbReference>
<dbReference type="STRING" id="647113.Metok_1194"/>
<keyword evidence="1" id="KW-0812">Transmembrane</keyword>
<organism evidence="2 3">
    <name type="scientific">Methanothermococcus okinawensis (strain DSM 14208 / JCM 11175 / IH1)</name>
    <dbReference type="NCBI Taxonomy" id="647113"/>
    <lineage>
        <taxon>Archaea</taxon>
        <taxon>Methanobacteriati</taxon>
        <taxon>Methanobacteriota</taxon>
        <taxon>Methanomada group</taxon>
        <taxon>Methanococci</taxon>
        <taxon>Methanococcales</taxon>
        <taxon>Methanococcaceae</taxon>
        <taxon>Methanothermococcus</taxon>
    </lineage>
</organism>
<accession>F8ALK0</accession>
<gene>
    <name evidence="2" type="ordered locus">Metok_1194</name>
</gene>
<name>F8ALK0_METOI</name>
<feature type="transmembrane region" description="Helical" evidence="1">
    <location>
        <begin position="184"/>
        <end position="208"/>
    </location>
</feature>
<reference evidence="2" key="1">
    <citation type="submission" date="2011-05" db="EMBL/GenBank/DDBJ databases">
        <title>Complete sequence of chromosome of Methanothermococcus okinawensis IH1.</title>
        <authorList>
            <consortium name="US DOE Joint Genome Institute"/>
            <person name="Lucas S."/>
            <person name="Han J."/>
            <person name="Lapidus A."/>
            <person name="Cheng J.-F."/>
            <person name="Goodwin L."/>
            <person name="Pitluck S."/>
            <person name="Peters L."/>
            <person name="Mikhailova N."/>
            <person name="Held B."/>
            <person name="Han C."/>
            <person name="Tapia R."/>
            <person name="Land M."/>
            <person name="Hauser L."/>
            <person name="Kyrpides N."/>
            <person name="Ivanova N."/>
            <person name="Pagani I."/>
            <person name="Sieprawska-Lupa M."/>
            <person name="Takai K."/>
            <person name="Miyazaki J."/>
            <person name="Whitman W."/>
            <person name="Woyke T."/>
        </authorList>
    </citation>
    <scope>NUCLEOTIDE SEQUENCE</scope>
    <source>
        <strain evidence="2">IH1</strain>
    </source>
</reference>
<dbReference type="KEGG" id="mok:Metok_1194"/>
<dbReference type="EMBL" id="CP002792">
    <property type="protein sequence ID" value="AEH07162.1"/>
    <property type="molecule type" value="Genomic_DNA"/>
</dbReference>
<feature type="transmembrane region" description="Helical" evidence="1">
    <location>
        <begin position="77"/>
        <end position="97"/>
    </location>
</feature>
<evidence type="ECO:0000313" key="2">
    <source>
        <dbReference type="EMBL" id="AEH07162.1"/>
    </source>
</evidence>
<keyword evidence="3" id="KW-1185">Reference proteome</keyword>
<dbReference type="RefSeq" id="WP_013867345.1">
    <property type="nucleotide sequence ID" value="NC_015636.1"/>
</dbReference>
<evidence type="ECO:0000256" key="1">
    <source>
        <dbReference type="SAM" id="Phobius"/>
    </source>
</evidence>
<dbReference type="InterPro" id="IPR002760">
    <property type="entry name" value="O_anti_polymase"/>
</dbReference>
<protein>
    <recommendedName>
        <fullName evidence="4">O-antigen polymerase</fullName>
    </recommendedName>
</protein>
<feature type="transmembrane region" description="Helical" evidence="1">
    <location>
        <begin position="43"/>
        <end position="65"/>
    </location>
</feature>
<dbReference type="HOGENOM" id="CLU_711001_0_0_2"/>
<keyword evidence="1" id="KW-1133">Transmembrane helix</keyword>
<feature type="transmembrane region" description="Helical" evidence="1">
    <location>
        <begin position="128"/>
        <end position="151"/>
    </location>
</feature>
<dbReference type="AlphaFoldDB" id="F8ALK0"/>
<dbReference type="Proteomes" id="UP000009296">
    <property type="component" value="Chromosome"/>
</dbReference>
<feature type="transmembrane region" description="Helical" evidence="1">
    <location>
        <begin position="220"/>
        <end position="240"/>
    </location>
</feature>